<evidence type="ECO:0000313" key="2">
    <source>
        <dbReference type="EMBL" id="SHI35359.1"/>
    </source>
</evidence>
<gene>
    <name evidence="2" type="ORF">SAMN05444417_0412</name>
</gene>
<dbReference type="Proteomes" id="UP000184292">
    <property type="component" value="Unassembled WGS sequence"/>
</dbReference>
<organism evidence="2 3">
    <name type="scientific">Wenxinia saemankumensis</name>
    <dbReference type="NCBI Taxonomy" id="1447782"/>
    <lineage>
        <taxon>Bacteria</taxon>
        <taxon>Pseudomonadati</taxon>
        <taxon>Pseudomonadota</taxon>
        <taxon>Alphaproteobacteria</taxon>
        <taxon>Rhodobacterales</taxon>
        <taxon>Roseobacteraceae</taxon>
        <taxon>Wenxinia</taxon>
    </lineage>
</organism>
<dbReference type="InterPro" id="IPR008585">
    <property type="entry name" value="Gamma_PGA_hydro"/>
</dbReference>
<dbReference type="EMBL" id="FQYO01000001">
    <property type="protein sequence ID" value="SHI35359.1"/>
    <property type="molecule type" value="Genomic_DNA"/>
</dbReference>
<dbReference type="OrthoDB" id="7721587at2"/>
<dbReference type="RefSeq" id="WP_073326089.1">
    <property type="nucleotide sequence ID" value="NZ_FQYO01000001.1"/>
</dbReference>
<dbReference type="InterPro" id="IPR038128">
    <property type="entry name" value="Gamma_PGA_hydro_sf"/>
</dbReference>
<evidence type="ECO:0000313" key="3">
    <source>
        <dbReference type="Proteomes" id="UP000184292"/>
    </source>
</evidence>
<sequence>MTDRYGRFADLEAASRSGVDYRIRVEDRGSPVVVIAPHGGTIEPGTARIAGALAGADVSFYAFEALEPGAHGDFHITSHRFDEPRALDLVGRSRFALAIHGRKDDGTDTVWLGGRAAELRDAIGDALRRAGFAAEPGTRLPGLHETNICNRTRSGAGVQMELPMSLRRRLATDRAGLETFVQAVRSAMQSLGLTGREEGNPASAPRSGKR</sequence>
<protein>
    <submittedName>
        <fullName evidence="2">Phage-related replication protein YjqB, UPF0714/DUF867 family</fullName>
    </submittedName>
</protein>
<reference evidence="2 3" key="1">
    <citation type="submission" date="2016-11" db="EMBL/GenBank/DDBJ databases">
        <authorList>
            <person name="Jaros S."/>
            <person name="Januszkiewicz K."/>
            <person name="Wedrychowicz H."/>
        </authorList>
    </citation>
    <scope>NUCLEOTIDE SEQUENCE [LARGE SCALE GENOMIC DNA]</scope>
    <source>
        <strain evidence="2 3">DSM 100565</strain>
    </source>
</reference>
<feature type="region of interest" description="Disordered" evidence="1">
    <location>
        <begin position="191"/>
        <end position="210"/>
    </location>
</feature>
<name>A0A1M6AFX6_9RHOB</name>
<dbReference type="AlphaFoldDB" id="A0A1M6AFX6"/>
<evidence type="ECO:0000256" key="1">
    <source>
        <dbReference type="SAM" id="MobiDB-lite"/>
    </source>
</evidence>
<keyword evidence="3" id="KW-1185">Reference proteome</keyword>
<accession>A0A1M6AFX6</accession>
<dbReference type="Pfam" id="PF05908">
    <property type="entry name" value="Gamma_PGA_hydro"/>
    <property type="match status" value="1"/>
</dbReference>
<dbReference type="Gene3D" id="3.40.630.100">
    <property type="entry name" value="Poly-gamma-glutamate hydrolase, zinc-binding motif"/>
    <property type="match status" value="1"/>
</dbReference>
<proteinExistence type="predicted"/>